<evidence type="ECO:0000313" key="1">
    <source>
        <dbReference type="EMBL" id="ASX99296.1"/>
    </source>
</evidence>
<evidence type="ECO:0000313" key="2">
    <source>
        <dbReference type="Proteomes" id="UP000225204"/>
    </source>
</evidence>
<sequence length="80" mass="9143">MTEFQPGDRVAIKTDYYDITDPNYNSGEGYVVQRGCGSKCTCGDYYEVLHDLDARKDLTWETVDVRYTTPYGADELTKID</sequence>
<reference evidence="2" key="1">
    <citation type="submission" date="2017-06" db="EMBL/GenBank/DDBJ databases">
        <authorList>
            <person name="Kim H.J."/>
            <person name="Triplett B.A."/>
        </authorList>
    </citation>
    <scope>NUCLEOTIDE SEQUENCE [LARGE SCALE GENOMIC DNA]</scope>
</reference>
<name>A0A286S1W6_9CAUD</name>
<protein>
    <submittedName>
        <fullName evidence="1">Uncharacterized protein</fullName>
    </submittedName>
</protein>
<organism evidence="1 2">
    <name type="scientific">Arthrobacter phage Molivia</name>
    <dbReference type="NCBI Taxonomy" id="2015839"/>
    <lineage>
        <taxon>Viruses</taxon>
        <taxon>Duplodnaviria</taxon>
        <taxon>Heunggongvirae</taxon>
        <taxon>Uroviricota</taxon>
        <taxon>Caudoviricetes</taxon>
        <taxon>Amigovirus</taxon>
        <taxon>Amigovirus molivia</taxon>
    </lineage>
</organism>
<dbReference type="Proteomes" id="UP000225204">
    <property type="component" value="Segment"/>
</dbReference>
<gene>
    <name evidence="1" type="primary">75</name>
    <name evidence="1" type="ORF">SEA_MOLIVIA_75</name>
</gene>
<keyword evidence="2" id="KW-1185">Reference proteome</keyword>
<proteinExistence type="predicted"/>
<dbReference type="KEGG" id="vg:40086287"/>
<dbReference type="RefSeq" id="YP_009610197.1">
    <property type="nucleotide sequence ID" value="NC_042001.1"/>
</dbReference>
<dbReference type="EMBL" id="MF185731">
    <property type="protein sequence ID" value="ASX99296.1"/>
    <property type="molecule type" value="Genomic_DNA"/>
</dbReference>
<dbReference type="OrthoDB" id="41466at10239"/>
<dbReference type="GeneID" id="40086287"/>
<accession>A0A286S1W6</accession>